<accession>A0AAD6XN68</accession>
<feature type="compositionally biased region" description="Basic and acidic residues" evidence="1">
    <location>
        <begin position="579"/>
        <end position="591"/>
    </location>
</feature>
<evidence type="ECO:0000313" key="3">
    <source>
        <dbReference type="EMBL" id="KAJ7086327.1"/>
    </source>
</evidence>
<reference evidence="3" key="1">
    <citation type="submission" date="2023-03" db="EMBL/GenBank/DDBJ databases">
        <title>Massive genome expansion in bonnet fungi (Mycena s.s.) driven by repeated elements and novel gene families across ecological guilds.</title>
        <authorList>
            <consortium name="Lawrence Berkeley National Laboratory"/>
            <person name="Harder C.B."/>
            <person name="Miyauchi S."/>
            <person name="Viragh M."/>
            <person name="Kuo A."/>
            <person name="Thoen E."/>
            <person name="Andreopoulos B."/>
            <person name="Lu D."/>
            <person name="Skrede I."/>
            <person name="Drula E."/>
            <person name="Henrissat B."/>
            <person name="Morin E."/>
            <person name="Kohler A."/>
            <person name="Barry K."/>
            <person name="LaButti K."/>
            <person name="Morin E."/>
            <person name="Salamov A."/>
            <person name="Lipzen A."/>
            <person name="Mereny Z."/>
            <person name="Hegedus B."/>
            <person name="Baldrian P."/>
            <person name="Stursova M."/>
            <person name="Weitz H."/>
            <person name="Taylor A."/>
            <person name="Grigoriev I.V."/>
            <person name="Nagy L.G."/>
            <person name="Martin F."/>
            <person name="Kauserud H."/>
        </authorList>
    </citation>
    <scope>NUCLEOTIDE SEQUENCE</scope>
    <source>
        <strain evidence="3">CBHHK173m</strain>
    </source>
</reference>
<protein>
    <recommendedName>
        <fullName evidence="2">F-box domain-containing protein</fullName>
    </recommendedName>
</protein>
<feature type="compositionally biased region" description="Acidic residues" evidence="1">
    <location>
        <begin position="541"/>
        <end position="578"/>
    </location>
</feature>
<feature type="domain" description="F-box" evidence="2">
    <location>
        <begin position="55"/>
        <end position="119"/>
    </location>
</feature>
<feature type="region of interest" description="Disordered" evidence="1">
    <location>
        <begin position="535"/>
        <end position="646"/>
    </location>
</feature>
<name>A0AAD6XN68_9AGAR</name>
<sequence length="663" mass="75493">MDLLLPDTISYFFRSNDAPSAHHSQLIREHVLLLQASGGYAEEVRDLTRILSGVRQLPNELLSKIFQHVVDSDRCYSPGFGARLRMGVSRGLAIQFVLSQVSRHWEAVAKTTSIWKRLWIALDEATYPRVLRDAHLFFGRNTNAGPDLQIYLRARRSRRWGGHPGQAPQASIKDIICEFSARITVLALQMKDCVIEQFLRLPPGALPALKDLTLELQHHSHMDGGWLLYGPTGAPTLTPLAELAPRLSKFEIGATRRSGSYDCPCELALAQVGFNFALLTSVVILIGVPYEMAQEFLRSCVWLEECRIRIRGGNEPDRVGPDHRFYEDEEQQMIDYEEEPRDLSLMIIHPNLRRFTVEFWDSNDPRPFFDPLVLPALEDFTYNSEGGLAYSQESLILFFRRSALAVQMKRLALHRNGGLSRVDMQEILYALPSLKALAIRGCVGTLYDGLLWTKGVFVPTLEYFECTHFRRNQEAGVIRFIDSRCPEDGESTTLRDVRLRPSYPISLQSLLNQRVCEWRSRGLRVGFNVEWKSDDGSAQVYDEEEDEDEDEDENEDEGEYEGEGEFESEGESESESEGDDKGKSKSNRDQDNDSELGPEMGLKIEIGSDFDTDSEPSVFGESDGPEERDYEGSGYEKGPEHFEEDFAPWRRRLKLGPRRRGLM</sequence>
<evidence type="ECO:0000259" key="2">
    <source>
        <dbReference type="Pfam" id="PF12937"/>
    </source>
</evidence>
<dbReference type="InterPro" id="IPR001810">
    <property type="entry name" value="F-box_dom"/>
</dbReference>
<keyword evidence="4" id="KW-1185">Reference proteome</keyword>
<evidence type="ECO:0000313" key="4">
    <source>
        <dbReference type="Proteomes" id="UP001222325"/>
    </source>
</evidence>
<evidence type="ECO:0000256" key="1">
    <source>
        <dbReference type="SAM" id="MobiDB-lite"/>
    </source>
</evidence>
<dbReference type="AlphaFoldDB" id="A0AAD6XN68"/>
<dbReference type="Gene3D" id="1.20.1280.50">
    <property type="match status" value="1"/>
</dbReference>
<organism evidence="3 4">
    <name type="scientific">Mycena belliarum</name>
    <dbReference type="NCBI Taxonomy" id="1033014"/>
    <lineage>
        <taxon>Eukaryota</taxon>
        <taxon>Fungi</taxon>
        <taxon>Dikarya</taxon>
        <taxon>Basidiomycota</taxon>
        <taxon>Agaricomycotina</taxon>
        <taxon>Agaricomycetes</taxon>
        <taxon>Agaricomycetidae</taxon>
        <taxon>Agaricales</taxon>
        <taxon>Marasmiineae</taxon>
        <taxon>Mycenaceae</taxon>
        <taxon>Mycena</taxon>
    </lineage>
</organism>
<comment type="caution">
    <text evidence="3">The sequence shown here is derived from an EMBL/GenBank/DDBJ whole genome shotgun (WGS) entry which is preliminary data.</text>
</comment>
<dbReference type="Proteomes" id="UP001222325">
    <property type="component" value="Unassembled WGS sequence"/>
</dbReference>
<gene>
    <name evidence="3" type="ORF">B0H15DRAFT_1022994</name>
</gene>
<proteinExistence type="predicted"/>
<dbReference type="Pfam" id="PF12937">
    <property type="entry name" value="F-box-like"/>
    <property type="match status" value="1"/>
</dbReference>
<dbReference type="EMBL" id="JARJCN010000031">
    <property type="protein sequence ID" value="KAJ7086327.1"/>
    <property type="molecule type" value="Genomic_DNA"/>
</dbReference>